<dbReference type="InterPro" id="IPR009926">
    <property type="entry name" value="T3SS_YcgR_PilZN"/>
</dbReference>
<keyword evidence="3" id="KW-0966">Cell projection</keyword>
<name>A0A8J7L382_9FIRM</name>
<gene>
    <name evidence="3" type="ORF">I5677_13990</name>
</gene>
<dbReference type="InterPro" id="IPR009875">
    <property type="entry name" value="PilZ_domain"/>
</dbReference>
<feature type="domain" description="PilZ" evidence="1">
    <location>
        <begin position="154"/>
        <end position="241"/>
    </location>
</feature>
<protein>
    <submittedName>
        <fullName evidence="3">Flagellar brake protein</fullName>
    </submittedName>
</protein>
<dbReference type="EMBL" id="JAEAGR010000016">
    <property type="protein sequence ID" value="MBH1942008.1"/>
    <property type="molecule type" value="Genomic_DNA"/>
</dbReference>
<organism evidence="3 4">
    <name type="scientific">Mobilitalea sibirica</name>
    <dbReference type="NCBI Taxonomy" id="1462919"/>
    <lineage>
        <taxon>Bacteria</taxon>
        <taxon>Bacillati</taxon>
        <taxon>Bacillota</taxon>
        <taxon>Clostridia</taxon>
        <taxon>Lachnospirales</taxon>
        <taxon>Lachnospiraceae</taxon>
        <taxon>Mobilitalea</taxon>
    </lineage>
</organism>
<evidence type="ECO:0000259" key="2">
    <source>
        <dbReference type="Pfam" id="PF12945"/>
    </source>
</evidence>
<dbReference type="Pfam" id="PF12945">
    <property type="entry name" value="PilZNR"/>
    <property type="match status" value="1"/>
</dbReference>
<evidence type="ECO:0000313" key="4">
    <source>
        <dbReference type="Proteomes" id="UP000623269"/>
    </source>
</evidence>
<keyword evidence="3" id="KW-0282">Flagellum</keyword>
<proteinExistence type="predicted"/>
<dbReference type="Gene3D" id="2.40.10.220">
    <property type="entry name" value="predicted glycosyltransferase like domains"/>
    <property type="match status" value="1"/>
</dbReference>
<comment type="caution">
    <text evidence="3">The sequence shown here is derived from an EMBL/GenBank/DDBJ whole genome shotgun (WGS) entry which is preliminary data.</text>
</comment>
<feature type="domain" description="Type III secretion system flagellar brake protein YcgR PilZN" evidence="2">
    <location>
        <begin position="8"/>
        <end position="89"/>
    </location>
</feature>
<evidence type="ECO:0000313" key="3">
    <source>
        <dbReference type="EMBL" id="MBH1942008.1"/>
    </source>
</evidence>
<accession>A0A8J7L382</accession>
<sequence>MLRDIVSIGDKIDVKHLDHTGKLKNNVTCVSQLLDFVEDDIISIAMPLLNGHMVFLEVGEKYSLCFYTGKGLYQCSAEMISSYRENNAVIAALKLSSDLEKFQRRQYYRLECIHEILYRVITPKEISFTTLLSLGNYKTTEERAEIRRKLAQMDQQWEKASIIDLSGGGCRFNSDYMHDPGDRVKIKLDFILGNEMKKLVIGADIIYSGKLLNRLGKYEHRAEFVNIGKNDREDLIKYIFEQDRKRRKNGKV</sequence>
<dbReference type="Proteomes" id="UP000623269">
    <property type="component" value="Unassembled WGS sequence"/>
</dbReference>
<dbReference type="RefSeq" id="WP_197662253.1">
    <property type="nucleotide sequence ID" value="NZ_JAEAGR010000016.1"/>
</dbReference>
<dbReference type="AlphaFoldDB" id="A0A8J7L382"/>
<dbReference type="Pfam" id="PF07238">
    <property type="entry name" value="PilZ"/>
    <property type="match status" value="1"/>
</dbReference>
<dbReference type="GO" id="GO:0035438">
    <property type="term" value="F:cyclic-di-GMP binding"/>
    <property type="evidence" value="ECO:0007669"/>
    <property type="project" value="InterPro"/>
</dbReference>
<evidence type="ECO:0000259" key="1">
    <source>
        <dbReference type="Pfam" id="PF07238"/>
    </source>
</evidence>
<keyword evidence="4" id="KW-1185">Reference proteome</keyword>
<keyword evidence="3" id="KW-0969">Cilium</keyword>
<reference evidence="3" key="1">
    <citation type="submission" date="2020-12" db="EMBL/GenBank/DDBJ databases">
        <title>M. sibirica DSM 26468T genome.</title>
        <authorList>
            <person name="Thieme N."/>
            <person name="Rettenmaier R."/>
            <person name="Zverlov V."/>
            <person name="Liebl W."/>
        </authorList>
    </citation>
    <scope>NUCLEOTIDE SEQUENCE</scope>
    <source>
        <strain evidence="3">DSM 26468</strain>
    </source>
</reference>